<dbReference type="PANTHER" id="PTHR37296:SF1">
    <property type="entry name" value="CONSERVED VIRULENCE FACTOR B"/>
    <property type="match status" value="1"/>
</dbReference>
<dbReference type="Pfam" id="PF13509">
    <property type="entry name" value="S1_2"/>
    <property type="match status" value="2"/>
</dbReference>
<dbReference type="OrthoDB" id="5290193at2"/>
<dbReference type="InterPro" id="IPR040764">
    <property type="entry name" value="CvfB_WH"/>
</dbReference>
<evidence type="ECO:0000313" key="4">
    <source>
        <dbReference type="Proteomes" id="UP000005297"/>
    </source>
</evidence>
<keyword evidence="4" id="KW-1185">Reference proteome</keyword>
<dbReference type="InterPro" id="IPR012340">
    <property type="entry name" value="NA-bd_OB-fold"/>
</dbReference>
<dbReference type="AlphaFoldDB" id="Q0F139"/>
<dbReference type="RefSeq" id="WP_009849815.1">
    <property type="nucleotide sequence ID" value="NZ_DS022294.1"/>
</dbReference>
<dbReference type="InterPro" id="IPR014464">
    <property type="entry name" value="CvfB_fam"/>
</dbReference>
<reference evidence="3 4" key="1">
    <citation type="submission" date="2006-09" db="EMBL/GenBank/DDBJ databases">
        <authorList>
            <person name="Emerson D."/>
            <person name="Ferriera S."/>
            <person name="Johnson J."/>
            <person name="Kravitz S."/>
            <person name="Halpern A."/>
            <person name="Remington K."/>
            <person name="Beeson K."/>
            <person name="Tran B."/>
            <person name="Rogers Y.-H."/>
            <person name="Friedman R."/>
            <person name="Venter J.C."/>
        </authorList>
    </citation>
    <scope>NUCLEOTIDE SEQUENCE [LARGE SCALE GENOMIC DNA]</scope>
    <source>
        <strain evidence="3 4">PV-1</strain>
    </source>
</reference>
<dbReference type="Gene3D" id="1.10.10.10">
    <property type="entry name" value="Winged helix-like DNA-binding domain superfamily/Winged helix DNA-binding domain"/>
    <property type="match status" value="1"/>
</dbReference>
<dbReference type="Proteomes" id="UP000005297">
    <property type="component" value="Unassembled WGS sequence"/>
</dbReference>
<organism evidence="3 4">
    <name type="scientific">Mariprofundus ferrooxydans PV-1</name>
    <dbReference type="NCBI Taxonomy" id="314345"/>
    <lineage>
        <taxon>Bacteria</taxon>
        <taxon>Pseudomonadati</taxon>
        <taxon>Pseudomonadota</taxon>
        <taxon>Candidatius Mariprofundia</taxon>
        <taxon>Mariprofundales</taxon>
        <taxon>Mariprofundaceae</taxon>
        <taxon>Mariprofundus</taxon>
    </lineage>
</organism>
<evidence type="ECO:0000256" key="1">
    <source>
        <dbReference type="PIRNR" id="PIRNR012524"/>
    </source>
</evidence>
<dbReference type="InterPro" id="IPR003029">
    <property type="entry name" value="S1_domain"/>
</dbReference>
<gene>
    <name evidence="3" type="ORF">SPV1_11486</name>
</gene>
<accession>Q0F139</accession>
<sequence>MVEIGKLNRLKVVKEVDFGLYLDGGEQGEILLPIRYVPKKWQIDEELPVFICRDSEDRIIATTEKPYATVGEFACLKVVSITRMGAFLDWGLSKDLLVPFSEQIHEMEEEKRYVVRVYLDESSNRIVASARLDDFLYEESENDFEAGEEVDLFVANKSDLGYKVIINNTHWGLLHNYEIVHPLKRGERLKGFVKNIREDGKIDIALHLRARDKTDDACDIILKALKRGGGFLAITDKSSPDEIRQAFNLSKAMYKKAVGSLYKRKIILITNDGIRLQDNEGG</sequence>
<comment type="caution">
    <text evidence="3">The sequence shown here is derived from an EMBL/GenBank/DDBJ whole genome shotgun (WGS) entry which is preliminary data.</text>
</comment>
<evidence type="ECO:0000259" key="2">
    <source>
        <dbReference type="SMART" id="SM00316"/>
    </source>
</evidence>
<evidence type="ECO:0000313" key="3">
    <source>
        <dbReference type="EMBL" id="EAU55352.1"/>
    </source>
</evidence>
<feature type="domain" description="S1 motif" evidence="2">
    <location>
        <begin position="145"/>
        <end position="207"/>
    </location>
</feature>
<feature type="domain" description="S1 motif" evidence="2">
    <location>
        <begin position="3"/>
        <end position="64"/>
    </location>
</feature>
<dbReference type="HOGENOM" id="CLU_064885_1_0_0"/>
<feature type="domain" description="S1 motif" evidence="2">
    <location>
        <begin position="69"/>
        <end position="131"/>
    </location>
</feature>
<dbReference type="PANTHER" id="PTHR37296">
    <property type="entry name" value="CONSERVED VIRULENCE FACTOR B"/>
    <property type="match status" value="1"/>
</dbReference>
<proteinExistence type="inferred from homology"/>
<dbReference type="GO" id="GO:0003676">
    <property type="term" value="F:nucleic acid binding"/>
    <property type="evidence" value="ECO:0007669"/>
    <property type="project" value="InterPro"/>
</dbReference>
<dbReference type="InParanoid" id="Q0F139"/>
<dbReference type="EMBL" id="AATS01000003">
    <property type="protein sequence ID" value="EAU55352.1"/>
    <property type="molecule type" value="Genomic_DNA"/>
</dbReference>
<dbReference type="eggNOG" id="COG2996">
    <property type="taxonomic scope" value="Bacteria"/>
</dbReference>
<dbReference type="InterPro" id="IPR039566">
    <property type="entry name" value="CvfB_S1_st"/>
</dbReference>
<dbReference type="PIRSF" id="PIRSF012524">
    <property type="entry name" value="YitL_S1"/>
    <property type="match status" value="1"/>
</dbReference>
<dbReference type="InterPro" id="IPR036388">
    <property type="entry name" value="WH-like_DNA-bd_sf"/>
</dbReference>
<dbReference type="Gene3D" id="2.40.50.140">
    <property type="entry name" value="Nucleic acid-binding proteins"/>
    <property type="match status" value="2"/>
</dbReference>
<dbReference type="SMART" id="SM00316">
    <property type="entry name" value="S1"/>
    <property type="match status" value="3"/>
</dbReference>
<dbReference type="Pfam" id="PF17783">
    <property type="entry name" value="WHD_CvfB"/>
    <property type="match status" value="1"/>
</dbReference>
<name>Q0F139_9PROT</name>
<protein>
    <submittedName>
        <fullName evidence="3">Nucleic acid binding protein</fullName>
    </submittedName>
</protein>
<comment type="similarity">
    <text evidence="1">Belongs to the CvfB family.</text>
</comment>